<evidence type="ECO:0000313" key="2">
    <source>
        <dbReference type="EMBL" id="KAL1617129.1"/>
    </source>
</evidence>
<dbReference type="InterPro" id="IPR029058">
    <property type="entry name" value="AB_hydrolase_fold"/>
</dbReference>
<dbReference type="InterPro" id="IPR050266">
    <property type="entry name" value="AB_hydrolase_sf"/>
</dbReference>
<dbReference type="InterPro" id="IPR000639">
    <property type="entry name" value="Epox_hydrolase-like"/>
</dbReference>
<accession>A0ABR3SCI5</accession>
<feature type="domain" description="AB hydrolase-1" evidence="1">
    <location>
        <begin position="62"/>
        <end position="348"/>
    </location>
</feature>
<protein>
    <recommendedName>
        <fullName evidence="1">AB hydrolase-1 domain-containing protein</fullName>
    </recommendedName>
</protein>
<dbReference type="PANTHER" id="PTHR43798:SF33">
    <property type="entry name" value="HYDROLASE, PUTATIVE (AFU_ORTHOLOGUE AFUA_2G14860)-RELATED"/>
    <property type="match status" value="1"/>
</dbReference>
<proteinExistence type="predicted"/>
<name>A0ABR3SCI5_9PEZI</name>
<keyword evidence="3" id="KW-1185">Reference proteome</keyword>
<dbReference type="EMBL" id="JAJVDC020000241">
    <property type="protein sequence ID" value="KAL1617129.1"/>
    <property type="molecule type" value="Genomic_DNA"/>
</dbReference>
<dbReference type="PANTHER" id="PTHR43798">
    <property type="entry name" value="MONOACYLGLYCEROL LIPASE"/>
    <property type="match status" value="1"/>
</dbReference>
<sequence length="363" mass="40515">MRSRTEYDSLRGAQRLDNRLRAVVDIPSAMDGFTRKSFTTSRSLTYTYFDSGAAASTSNDKPALLLLHGFPDGAKLWFKVIPHLLPLGRRIIAPDLLGYGGSSNPTDAALFNSKAMTADVAELLAAEHVERAVVIGHDWGSVLATRMWMWQPQLVAGVAMLNVHYIPPGPFDLAALNELFESATGLPRYAYWDFFANQEDAAGIIEKNLETFWTVLHGEKDHLMGEHWCKHGAMRSFVEADECLPLREYARAETDGRLKEEWFAFVQERGIASSLCWYKALAHGHHWNVEKELPSERLPIKVPSFFLGCTGDDVCLPALIEQNKEAGLVPDLTVQVVDSAHWSPYEKPAEIGKGLSEWILAKC</sequence>
<organism evidence="2 3">
    <name type="scientific">Neofusicoccum ribis</name>
    <dbReference type="NCBI Taxonomy" id="45134"/>
    <lineage>
        <taxon>Eukaryota</taxon>
        <taxon>Fungi</taxon>
        <taxon>Dikarya</taxon>
        <taxon>Ascomycota</taxon>
        <taxon>Pezizomycotina</taxon>
        <taxon>Dothideomycetes</taxon>
        <taxon>Dothideomycetes incertae sedis</taxon>
        <taxon>Botryosphaeriales</taxon>
        <taxon>Botryosphaeriaceae</taxon>
        <taxon>Neofusicoccum</taxon>
    </lineage>
</organism>
<dbReference type="InterPro" id="IPR000073">
    <property type="entry name" value="AB_hydrolase_1"/>
</dbReference>
<comment type="caution">
    <text evidence="2">The sequence shown here is derived from an EMBL/GenBank/DDBJ whole genome shotgun (WGS) entry which is preliminary data.</text>
</comment>
<dbReference type="Pfam" id="PF00561">
    <property type="entry name" value="Abhydrolase_1"/>
    <property type="match status" value="1"/>
</dbReference>
<evidence type="ECO:0000259" key="1">
    <source>
        <dbReference type="Pfam" id="PF00561"/>
    </source>
</evidence>
<dbReference type="Proteomes" id="UP001521116">
    <property type="component" value="Unassembled WGS sequence"/>
</dbReference>
<dbReference type="Gene3D" id="3.40.50.1820">
    <property type="entry name" value="alpha/beta hydrolase"/>
    <property type="match status" value="1"/>
</dbReference>
<dbReference type="SUPFAM" id="SSF53474">
    <property type="entry name" value="alpha/beta-Hydrolases"/>
    <property type="match status" value="1"/>
</dbReference>
<reference evidence="2 3" key="1">
    <citation type="submission" date="2024-02" db="EMBL/GenBank/DDBJ databases">
        <title>De novo assembly and annotation of 12 fungi associated with fruit tree decline syndrome in Ontario, Canada.</title>
        <authorList>
            <person name="Sulman M."/>
            <person name="Ellouze W."/>
            <person name="Ilyukhin E."/>
        </authorList>
    </citation>
    <scope>NUCLEOTIDE SEQUENCE [LARGE SCALE GENOMIC DNA]</scope>
    <source>
        <strain evidence="2 3">M1-105</strain>
    </source>
</reference>
<dbReference type="PRINTS" id="PR00412">
    <property type="entry name" value="EPOXHYDRLASE"/>
</dbReference>
<evidence type="ECO:0000313" key="3">
    <source>
        <dbReference type="Proteomes" id="UP001521116"/>
    </source>
</evidence>
<gene>
    <name evidence="2" type="ORF">SLS56_011132</name>
</gene>